<feature type="region of interest" description="Disordered" evidence="6">
    <location>
        <begin position="326"/>
        <end position="348"/>
    </location>
</feature>
<dbReference type="EC" id="2.1.1.22" evidence="2"/>
<dbReference type="InterPro" id="IPR029063">
    <property type="entry name" value="SAM-dependent_MTases_sf"/>
</dbReference>
<dbReference type="Pfam" id="PF07942">
    <property type="entry name" value="CARME"/>
    <property type="match status" value="1"/>
</dbReference>
<reference evidence="7" key="1">
    <citation type="journal article" date="2019" name="Plant J.">
        <title>Chlorella vulgaris genome assembly and annotation reveals the molecular basis for metabolic acclimation to high light conditions.</title>
        <authorList>
            <person name="Cecchin M."/>
            <person name="Marcolungo L."/>
            <person name="Rossato M."/>
            <person name="Girolomoni L."/>
            <person name="Cosentino E."/>
            <person name="Cuine S."/>
            <person name="Li-Beisson Y."/>
            <person name="Delledonne M."/>
            <person name="Ballottari M."/>
        </authorList>
    </citation>
    <scope>NUCLEOTIDE SEQUENCE</scope>
    <source>
        <strain evidence="7">211/11P</strain>
    </source>
</reference>
<dbReference type="Gene3D" id="3.40.50.150">
    <property type="entry name" value="Vaccinia Virus protein VP39"/>
    <property type="match status" value="1"/>
</dbReference>
<keyword evidence="5" id="KW-0949">S-adenosyl-L-methionine</keyword>
<dbReference type="PANTHER" id="PTHR12303">
    <property type="entry name" value="CARNOSINE N-METHYLTRANSFERASE"/>
    <property type="match status" value="1"/>
</dbReference>
<sequence length="348" mass="37896">MPGKIAEARQCIYRNHLFLSAMLAMFVEGEDSYAPPHLAPANAAADELEAKAGSCVAPYDHDRVRYVLKNVARDWSEEGAPERAQSYGRICAELRRLFAGRPAAAGPPSVLVPGAGLARLCLEIVNLGFQAEGNEFSYHMLLASAYLLNGVDRKRQWSIHPWVHSSCNHLSTEDQLRAVQVPDVHPASLVPGPGLLSMSAGDFGEVYAGPQYASCFDAVAACFFLDTAHNILQYLQVIWHVLKPGGHLVNLGPLLYHWAEAGGSGSSGGEQQSVELSLEEVKAAALQLGFRLVRDELVDAAFLANQRSMMQGSTYRCSFFTLQKPEAGRAAQPPVQRRQQQQQQQAAA</sequence>
<evidence type="ECO:0000256" key="2">
    <source>
        <dbReference type="ARBA" id="ARBA00012003"/>
    </source>
</evidence>
<comment type="similarity">
    <text evidence="1">Belongs to the carnosine N-methyltransferase family.</text>
</comment>
<keyword evidence="3" id="KW-0489">Methyltransferase</keyword>
<name>A0A9D4TYT3_CHLVU</name>
<comment type="caution">
    <text evidence="7">The sequence shown here is derived from an EMBL/GenBank/DDBJ whole genome shotgun (WGS) entry which is preliminary data.</text>
</comment>
<keyword evidence="8" id="KW-1185">Reference proteome</keyword>
<dbReference type="OrthoDB" id="978at2759"/>
<evidence type="ECO:0000313" key="7">
    <source>
        <dbReference type="EMBL" id="KAI3438426.1"/>
    </source>
</evidence>
<evidence type="ECO:0000256" key="6">
    <source>
        <dbReference type="SAM" id="MobiDB-lite"/>
    </source>
</evidence>
<evidence type="ECO:0000256" key="1">
    <source>
        <dbReference type="ARBA" id="ARBA00010086"/>
    </source>
</evidence>
<dbReference type="SMART" id="SM01296">
    <property type="entry name" value="N2227"/>
    <property type="match status" value="1"/>
</dbReference>
<evidence type="ECO:0000313" key="8">
    <source>
        <dbReference type="Proteomes" id="UP001055712"/>
    </source>
</evidence>
<evidence type="ECO:0000256" key="3">
    <source>
        <dbReference type="ARBA" id="ARBA00022603"/>
    </source>
</evidence>
<proteinExistence type="inferred from homology"/>
<keyword evidence="4" id="KW-0808">Transferase</keyword>
<dbReference type="EMBL" id="SIDB01000001">
    <property type="protein sequence ID" value="KAI3438426.1"/>
    <property type="molecule type" value="Genomic_DNA"/>
</dbReference>
<dbReference type="AlphaFoldDB" id="A0A9D4TYT3"/>
<feature type="compositionally biased region" description="Low complexity" evidence="6">
    <location>
        <begin position="329"/>
        <end position="348"/>
    </location>
</feature>
<dbReference type="GO" id="GO:0030735">
    <property type="term" value="F:carnosine N-methyltransferase activity"/>
    <property type="evidence" value="ECO:0007669"/>
    <property type="project" value="UniProtKB-EC"/>
</dbReference>
<dbReference type="PANTHER" id="PTHR12303:SF6">
    <property type="entry name" value="CARNOSINE N-METHYLTRANSFERASE"/>
    <property type="match status" value="1"/>
</dbReference>
<dbReference type="InterPro" id="IPR012901">
    <property type="entry name" value="CARME"/>
</dbReference>
<dbReference type="Proteomes" id="UP001055712">
    <property type="component" value="Unassembled WGS sequence"/>
</dbReference>
<gene>
    <name evidence="7" type="ORF">D9Q98_000857</name>
</gene>
<dbReference type="SUPFAM" id="SSF53335">
    <property type="entry name" value="S-adenosyl-L-methionine-dependent methyltransferases"/>
    <property type="match status" value="1"/>
</dbReference>
<reference evidence="7" key="2">
    <citation type="submission" date="2020-11" db="EMBL/GenBank/DDBJ databases">
        <authorList>
            <person name="Cecchin M."/>
            <person name="Marcolungo L."/>
            <person name="Rossato M."/>
            <person name="Girolomoni L."/>
            <person name="Cosentino E."/>
            <person name="Cuine S."/>
            <person name="Li-Beisson Y."/>
            <person name="Delledonne M."/>
            <person name="Ballottari M."/>
        </authorList>
    </citation>
    <scope>NUCLEOTIDE SEQUENCE</scope>
    <source>
        <strain evidence="7">211/11P</strain>
        <tissue evidence="7">Whole cell</tissue>
    </source>
</reference>
<evidence type="ECO:0000256" key="5">
    <source>
        <dbReference type="ARBA" id="ARBA00022691"/>
    </source>
</evidence>
<accession>A0A9D4TYT3</accession>
<dbReference type="GO" id="GO:0032259">
    <property type="term" value="P:methylation"/>
    <property type="evidence" value="ECO:0007669"/>
    <property type="project" value="UniProtKB-KW"/>
</dbReference>
<evidence type="ECO:0000256" key="4">
    <source>
        <dbReference type="ARBA" id="ARBA00022679"/>
    </source>
</evidence>
<organism evidence="7 8">
    <name type="scientific">Chlorella vulgaris</name>
    <name type="common">Green alga</name>
    <dbReference type="NCBI Taxonomy" id="3077"/>
    <lineage>
        <taxon>Eukaryota</taxon>
        <taxon>Viridiplantae</taxon>
        <taxon>Chlorophyta</taxon>
        <taxon>core chlorophytes</taxon>
        <taxon>Trebouxiophyceae</taxon>
        <taxon>Chlorellales</taxon>
        <taxon>Chlorellaceae</taxon>
        <taxon>Chlorella clade</taxon>
        <taxon>Chlorella</taxon>
    </lineage>
</organism>
<protein>
    <recommendedName>
        <fullName evidence="2">carnosine N-methyltransferase</fullName>
        <ecNumber evidence="2">2.1.1.22</ecNumber>
    </recommendedName>
</protein>